<dbReference type="PROSITE" id="PS00022">
    <property type="entry name" value="EGF_1"/>
    <property type="match status" value="1"/>
</dbReference>
<evidence type="ECO:0000259" key="3">
    <source>
        <dbReference type="PROSITE" id="PS00022"/>
    </source>
</evidence>
<evidence type="ECO:0000313" key="4">
    <source>
        <dbReference type="EMBL" id="KAL0490147.1"/>
    </source>
</evidence>
<keyword evidence="5" id="KW-1185">Reference proteome</keyword>
<keyword evidence="2" id="KW-0812">Transmembrane</keyword>
<evidence type="ECO:0000256" key="2">
    <source>
        <dbReference type="SAM" id="Phobius"/>
    </source>
</evidence>
<comment type="caution">
    <text evidence="4">The sequence shown here is derived from an EMBL/GenBank/DDBJ whole genome shotgun (WGS) entry which is preliminary data.</text>
</comment>
<keyword evidence="2" id="KW-1133">Transmembrane helix</keyword>
<dbReference type="AlphaFoldDB" id="A0AAW2ZNB1"/>
<name>A0AAW2ZNB1_9EUKA</name>
<feature type="domain" description="EGF-like" evidence="3">
    <location>
        <begin position="155"/>
        <end position="166"/>
    </location>
</feature>
<keyword evidence="2" id="KW-0472">Membrane</keyword>
<reference evidence="4 5" key="1">
    <citation type="submission" date="2024-03" db="EMBL/GenBank/DDBJ databases">
        <title>The Acrasis kona genome and developmental transcriptomes reveal deep origins of eukaryotic multicellular pathways.</title>
        <authorList>
            <person name="Sheikh S."/>
            <person name="Fu C.-J."/>
            <person name="Brown M.W."/>
            <person name="Baldauf S.L."/>
        </authorList>
    </citation>
    <scope>NUCLEOTIDE SEQUENCE [LARGE SCALE GENOMIC DNA]</scope>
    <source>
        <strain evidence="4 5">ATCC MYA-3509</strain>
    </source>
</reference>
<protein>
    <submittedName>
        <fullName evidence="4">Tenascin-X</fullName>
    </submittedName>
</protein>
<dbReference type="EMBL" id="JAOPGA020001646">
    <property type="protein sequence ID" value="KAL0490147.1"/>
    <property type="molecule type" value="Genomic_DNA"/>
</dbReference>
<dbReference type="Proteomes" id="UP001431209">
    <property type="component" value="Unassembled WGS sequence"/>
</dbReference>
<evidence type="ECO:0000313" key="5">
    <source>
        <dbReference type="Proteomes" id="UP001431209"/>
    </source>
</evidence>
<gene>
    <name evidence="4" type="ORF">AKO1_006674</name>
</gene>
<dbReference type="Gene3D" id="2.10.25.10">
    <property type="entry name" value="Laminin"/>
    <property type="match status" value="1"/>
</dbReference>
<feature type="region of interest" description="Disordered" evidence="1">
    <location>
        <begin position="287"/>
        <end position="318"/>
    </location>
</feature>
<accession>A0AAW2ZNB1</accession>
<feature type="transmembrane region" description="Helical" evidence="2">
    <location>
        <begin position="214"/>
        <end position="241"/>
    </location>
</feature>
<dbReference type="InterPro" id="IPR000742">
    <property type="entry name" value="EGF"/>
</dbReference>
<evidence type="ECO:0000256" key="1">
    <source>
        <dbReference type="SAM" id="MobiDB-lite"/>
    </source>
</evidence>
<sequence length="318" mass="33650">MDSCTDGYGNTEKKCVQVTLENSSSTSDIKFPYPSGATNLVGSFFSNLDSAAVYVIFGTVSVYMSGQVTKNSTQIQIGGLSTSGDDAITFNNYVSSGSSSAVITFGGVRYTSSSGTLCSTGYSGTNCDVTTCGGVSSTSNRTCSARGFCSGYNSCICDKDFVGSNCEVPICYGIYANNSRVCHGLGRCVSNNTCICNNGTRVINNQCEPFVQNYLGIIIGVSIAGGILILLVVVVLTVIIVCGCVKRTSSEVNPTKWKPTTPASMFDLKRKFSSQFAGFSDLSKYRSDVPVRSPPTPSRIELPDSPDYDYKASSPTVI</sequence>
<organism evidence="4 5">
    <name type="scientific">Acrasis kona</name>
    <dbReference type="NCBI Taxonomy" id="1008807"/>
    <lineage>
        <taxon>Eukaryota</taxon>
        <taxon>Discoba</taxon>
        <taxon>Heterolobosea</taxon>
        <taxon>Tetramitia</taxon>
        <taxon>Eutetramitia</taxon>
        <taxon>Acrasidae</taxon>
        <taxon>Acrasis</taxon>
    </lineage>
</organism>
<proteinExistence type="predicted"/>